<name>A0A7C1VZI5_9GAMM</name>
<dbReference type="AlphaFoldDB" id="A0A7C1VZI5"/>
<keyword evidence="1" id="KW-0472">Membrane</keyword>
<protein>
    <recommendedName>
        <fullName evidence="3">RING-type E3 ubiquitin transferase</fullName>
    </recommendedName>
</protein>
<evidence type="ECO:0000256" key="1">
    <source>
        <dbReference type="SAM" id="Phobius"/>
    </source>
</evidence>
<gene>
    <name evidence="2" type="ORF">ENI26_03475</name>
</gene>
<keyword evidence="1" id="KW-1133">Transmembrane helix</keyword>
<feature type="transmembrane region" description="Helical" evidence="1">
    <location>
        <begin position="276"/>
        <end position="296"/>
    </location>
</feature>
<comment type="caution">
    <text evidence="2">The sequence shown here is derived from an EMBL/GenBank/DDBJ whole genome shotgun (WGS) entry which is preliminary data.</text>
</comment>
<accession>A0A7C1VZI5</accession>
<feature type="transmembrane region" description="Helical" evidence="1">
    <location>
        <begin position="20"/>
        <end position="39"/>
    </location>
</feature>
<reference evidence="2" key="1">
    <citation type="journal article" date="2020" name="mSystems">
        <title>Genome- and Community-Level Interaction Insights into Carbon Utilization and Element Cycling Functions of Hydrothermarchaeota in Hydrothermal Sediment.</title>
        <authorList>
            <person name="Zhou Z."/>
            <person name="Liu Y."/>
            <person name="Xu W."/>
            <person name="Pan J."/>
            <person name="Luo Z.H."/>
            <person name="Li M."/>
        </authorList>
    </citation>
    <scope>NUCLEOTIDE SEQUENCE [LARGE SCALE GENOMIC DNA]</scope>
    <source>
        <strain evidence="2">HyVt-380</strain>
    </source>
</reference>
<keyword evidence="1" id="KW-0812">Transmembrane</keyword>
<sequence length="302" mass="34869">MQDGLNALSIKVQQLTITEFTIVMAIFASLVIAAFYFMVKRYKYARLIENVPTARIRSAPQGYVELVGNTKFMEGPIIVSPLSGTHCVWFRYSIEEQVTEYEGKGRINKRWKVIKRHVSDDIFLLDDGSDVCVIDPDGADVIPTRKQRWFKRDTLPVRRYTEWTILEGDALYALGQFEGIASVENNSLKVMTTLILKQWKNDPNDLLHRYDLNRDNKISQREWEQARKDAFRQASQELGSMTKHKQLNMLKASSHKSQPYILSTIPEDRLIAKHKITAFFCFLGFISVGICLVWLINQRLGM</sequence>
<dbReference type="EMBL" id="DRHY01000078">
    <property type="protein sequence ID" value="HEC73417.1"/>
    <property type="molecule type" value="Genomic_DNA"/>
</dbReference>
<proteinExistence type="predicted"/>
<dbReference type="Proteomes" id="UP000886384">
    <property type="component" value="Unassembled WGS sequence"/>
</dbReference>
<evidence type="ECO:0000313" key="2">
    <source>
        <dbReference type="EMBL" id="HEC73417.1"/>
    </source>
</evidence>
<dbReference type="PROSITE" id="PS00018">
    <property type="entry name" value="EF_HAND_1"/>
    <property type="match status" value="1"/>
</dbReference>
<evidence type="ECO:0008006" key="3">
    <source>
        <dbReference type="Google" id="ProtNLM"/>
    </source>
</evidence>
<organism evidence="2">
    <name type="scientific">Methylophaga aminisulfidivorans</name>
    <dbReference type="NCBI Taxonomy" id="230105"/>
    <lineage>
        <taxon>Bacteria</taxon>
        <taxon>Pseudomonadati</taxon>
        <taxon>Pseudomonadota</taxon>
        <taxon>Gammaproteobacteria</taxon>
        <taxon>Thiotrichales</taxon>
        <taxon>Piscirickettsiaceae</taxon>
        <taxon>Methylophaga</taxon>
    </lineage>
</organism>
<dbReference type="InterPro" id="IPR018247">
    <property type="entry name" value="EF_Hand_1_Ca_BS"/>
</dbReference>